<evidence type="ECO:0000256" key="4">
    <source>
        <dbReference type="ARBA" id="ARBA00022763"/>
    </source>
</evidence>
<name>A0A6I2NP22_PARDI</name>
<dbReference type="GO" id="GO:0006284">
    <property type="term" value="P:base-excision repair"/>
    <property type="evidence" value="ECO:0007669"/>
    <property type="project" value="InterPro"/>
</dbReference>
<dbReference type="SUPFAM" id="SSF81624">
    <property type="entry name" value="N-terminal domain of MutM-like DNA repair proteins"/>
    <property type="match status" value="1"/>
</dbReference>
<dbReference type="Pfam" id="PF06831">
    <property type="entry name" value="H2TH"/>
    <property type="match status" value="1"/>
</dbReference>
<sequence length="277" mass="31030">MIEIPESATIGKQASETLKGKRIAHVIESNSPHRFTFYNGDPAEYSNRLVGRTVLGAQGYGAFVDILMDADTHLLIGDGTNMRYYTSAEKAPKKYQLMIVFEDDSFLAFTVSMYGSIYAFKGEFDNPYYQGSIHKLCPLDERFDKAYFISLIRNLKKDISAKALLATEQRIPGLGNGVCQDILFNARISPKRKISTLSEEDIDSLFNTVKSTLEEMTCRGGRDTEKDLYGALGNYRTILSKNTYHDPCPVCGERIQKEAYLGGSIYYCPHCQPSAVN</sequence>
<evidence type="ECO:0000256" key="13">
    <source>
        <dbReference type="PROSITE-ProRule" id="PRU00391"/>
    </source>
</evidence>
<dbReference type="GO" id="GO:0008270">
    <property type="term" value="F:zinc ion binding"/>
    <property type="evidence" value="ECO:0007669"/>
    <property type="project" value="UniProtKB-KW"/>
</dbReference>
<keyword evidence="11" id="KW-0511">Multifunctional enzyme</keyword>
<dbReference type="PROSITE" id="PS51066">
    <property type="entry name" value="ZF_FPG_2"/>
    <property type="match status" value="1"/>
</dbReference>
<evidence type="ECO:0000313" key="17">
    <source>
        <dbReference type="Proteomes" id="UP000432516"/>
    </source>
</evidence>
<dbReference type="PROSITE" id="PS51068">
    <property type="entry name" value="FPG_CAT"/>
    <property type="match status" value="1"/>
</dbReference>
<evidence type="ECO:0000256" key="8">
    <source>
        <dbReference type="ARBA" id="ARBA00023125"/>
    </source>
</evidence>
<evidence type="ECO:0000256" key="9">
    <source>
        <dbReference type="ARBA" id="ARBA00023204"/>
    </source>
</evidence>
<evidence type="ECO:0000256" key="12">
    <source>
        <dbReference type="ARBA" id="ARBA00023295"/>
    </source>
</evidence>
<evidence type="ECO:0000313" key="16">
    <source>
        <dbReference type="EMBL" id="MRZ54197.1"/>
    </source>
</evidence>
<dbReference type="RefSeq" id="WP_128577557.1">
    <property type="nucleotide sequence ID" value="NZ_CP054012.1"/>
</dbReference>
<keyword evidence="12" id="KW-0326">Glycosidase</keyword>
<evidence type="ECO:0000259" key="15">
    <source>
        <dbReference type="PROSITE" id="PS51068"/>
    </source>
</evidence>
<dbReference type="Pfam" id="PF01149">
    <property type="entry name" value="Fapy_DNA_glyco"/>
    <property type="match status" value="1"/>
</dbReference>
<keyword evidence="16" id="KW-0540">Nuclease</keyword>
<dbReference type="EMBL" id="WKNE01000003">
    <property type="protein sequence ID" value="MRZ54197.1"/>
    <property type="molecule type" value="Genomic_DNA"/>
</dbReference>
<evidence type="ECO:0000256" key="10">
    <source>
        <dbReference type="ARBA" id="ARBA00023239"/>
    </source>
</evidence>
<evidence type="ECO:0000256" key="1">
    <source>
        <dbReference type="ARBA" id="ARBA00001668"/>
    </source>
</evidence>
<keyword evidence="16" id="KW-0255">Endonuclease</keyword>
<dbReference type="GO" id="GO:0034039">
    <property type="term" value="F:8-oxo-7,8-dihydroguanine DNA N-glycosylase activity"/>
    <property type="evidence" value="ECO:0007669"/>
    <property type="project" value="TreeGrafter"/>
</dbReference>
<protein>
    <submittedName>
        <fullName evidence="16">Endonuclease VIII</fullName>
    </submittedName>
</protein>
<accession>A0A6I2NP22</accession>
<dbReference type="GO" id="GO:0003684">
    <property type="term" value="F:damaged DNA binding"/>
    <property type="evidence" value="ECO:0007669"/>
    <property type="project" value="InterPro"/>
</dbReference>
<organism evidence="16 17">
    <name type="scientific">Parabacteroides distasonis</name>
    <dbReference type="NCBI Taxonomy" id="823"/>
    <lineage>
        <taxon>Bacteria</taxon>
        <taxon>Pseudomonadati</taxon>
        <taxon>Bacteroidota</taxon>
        <taxon>Bacteroidia</taxon>
        <taxon>Bacteroidales</taxon>
        <taxon>Tannerellaceae</taxon>
        <taxon>Parabacteroides</taxon>
    </lineage>
</organism>
<comment type="catalytic activity">
    <reaction evidence="1">
        <text>Hydrolysis of DNA containing ring-opened 7-methylguanine residues, releasing 2,6-diamino-4-hydroxy-5-(N-methyl)formamidopyrimidine.</text>
        <dbReference type="EC" id="3.2.2.23"/>
    </reaction>
</comment>
<keyword evidence="3" id="KW-0479">Metal-binding</keyword>
<dbReference type="SUPFAM" id="SSF46946">
    <property type="entry name" value="S13-like H2TH domain"/>
    <property type="match status" value="1"/>
</dbReference>
<evidence type="ECO:0000259" key="14">
    <source>
        <dbReference type="PROSITE" id="PS51066"/>
    </source>
</evidence>
<dbReference type="AlphaFoldDB" id="A0A6I2NP22"/>
<evidence type="ECO:0000256" key="7">
    <source>
        <dbReference type="ARBA" id="ARBA00022833"/>
    </source>
</evidence>
<comment type="similarity">
    <text evidence="2">Belongs to the FPG family.</text>
</comment>
<dbReference type="SUPFAM" id="SSF57716">
    <property type="entry name" value="Glucocorticoid receptor-like (DNA-binding domain)"/>
    <property type="match status" value="1"/>
</dbReference>
<keyword evidence="7" id="KW-0862">Zinc</keyword>
<keyword evidence="8" id="KW-0238">DNA-binding</keyword>
<keyword evidence="5 13" id="KW-0863">Zinc-finger</keyword>
<gene>
    <name evidence="16" type="ORF">GKD68_05445</name>
</gene>
<proteinExistence type="inferred from homology"/>
<dbReference type="CDD" id="cd08975">
    <property type="entry name" value="BaFpgNei_N_3"/>
    <property type="match status" value="1"/>
</dbReference>
<keyword evidence="9" id="KW-0234">DNA repair</keyword>
<dbReference type="InterPro" id="IPR010979">
    <property type="entry name" value="Ribosomal_uS13-like_H2TH"/>
</dbReference>
<reference evidence="16 17" key="1">
    <citation type="journal article" date="2019" name="Nat. Med.">
        <title>A library of human gut bacterial isolates paired with longitudinal multiomics data enables mechanistic microbiome research.</title>
        <authorList>
            <person name="Poyet M."/>
            <person name="Groussin M."/>
            <person name="Gibbons S.M."/>
            <person name="Avila-Pacheco J."/>
            <person name="Jiang X."/>
            <person name="Kearney S.M."/>
            <person name="Perrotta A.R."/>
            <person name="Berdy B."/>
            <person name="Zhao S."/>
            <person name="Lieberman T.D."/>
            <person name="Swanson P.K."/>
            <person name="Smith M."/>
            <person name="Roesemann S."/>
            <person name="Alexander J.E."/>
            <person name="Rich S.A."/>
            <person name="Livny J."/>
            <person name="Vlamakis H."/>
            <person name="Clish C."/>
            <person name="Bullock K."/>
            <person name="Deik A."/>
            <person name="Scott J."/>
            <person name="Pierce K.A."/>
            <person name="Xavier R.J."/>
            <person name="Alm E.J."/>
        </authorList>
    </citation>
    <scope>NUCLEOTIDE SEQUENCE [LARGE SCALE GENOMIC DNA]</scope>
    <source>
        <strain evidence="16 17">BIOML-A2</strain>
    </source>
</reference>
<dbReference type="PANTHER" id="PTHR22993">
    <property type="entry name" value="FORMAMIDOPYRIMIDINE-DNA GLYCOSYLASE"/>
    <property type="match status" value="1"/>
</dbReference>
<comment type="caution">
    <text evidence="16">The sequence shown here is derived from an EMBL/GenBank/DDBJ whole genome shotgun (WGS) entry which is preliminary data.</text>
</comment>
<evidence type="ECO:0000256" key="5">
    <source>
        <dbReference type="ARBA" id="ARBA00022771"/>
    </source>
</evidence>
<dbReference type="PANTHER" id="PTHR22993:SF9">
    <property type="entry name" value="FORMAMIDOPYRIMIDINE-DNA GLYCOSYLASE"/>
    <property type="match status" value="1"/>
</dbReference>
<dbReference type="InterPro" id="IPR012319">
    <property type="entry name" value="FPG_cat"/>
</dbReference>
<dbReference type="InterPro" id="IPR035937">
    <property type="entry name" value="FPG_N"/>
</dbReference>
<evidence type="ECO:0000256" key="6">
    <source>
        <dbReference type="ARBA" id="ARBA00022801"/>
    </source>
</evidence>
<feature type="domain" description="FPG-type" evidence="14">
    <location>
        <begin position="227"/>
        <end position="273"/>
    </location>
</feature>
<keyword evidence="10" id="KW-0456">Lyase</keyword>
<dbReference type="SMART" id="SM01232">
    <property type="entry name" value="H2TH"/>
    <property type="match status" value="1"/>
</dbReference>
<dbReference type="GO" id="GO:0016829">
    <property type="term" value="F:lyase activity"/>
    <property type="evidence" value="ECO:0007669"/>
    <property type="project" value="UniProtKB-KW"/>
</dbReference>
<dbReference type="InterPro" id="IPR000214">
    <property type="entry name" value="Znf_DNA_glyclase/AP_lyase"/>
</dbReference>
<evidence type="ECO:0000256" key="3">
    <source>
        <dbReference type="ARBA" id="ARBA00022723"/>
    </source>
</evidence>
<keyword evidence="6" id="KW-0378">Hydrolase</keyword>
<evidence type="ECO:0000256" key="2">
    <source>
        <dbReference type="ARBA" id="ARBA00009409"/>
    </source>
</evidence>
<dbReference type="Gene3D" id="3.20.190.10">
    <property type="entry name" value="MutM-like, N-terminal"/>
    <property type="match status" value="1"/>
</dbReference>
<dbReference type="Proteomes" id="UP000432516">
    <property type="component" value="Unassembled WGS sequence"/>
</dbReference>
<dbReference type="InterPro" id="IPR015886">
    <property type="entry name" value="H2TH_FPG"/>
</dbReference>
<dbReference type="Gene3D" id="1.10.8.50">
    <property type="match status" value="1"/>
</dbReference>
<dbReference type="GO" id="GO:0003906">
    <property type="term" value="F:DNA-(apurinic or apyrimidinic site) endonuclease activity"/>
    <property type="evidence" value="ECO:0007669"/>
    <property type="project" value="InterPro"/>
</dbReference>
<feature type="domain" description="Formamidopyrimidine-DNA glycosylase catalytic" evidence="15">
    <location>
        <begin position="2"/>
        <end position="108"/>
    </location>
</feature>
<keyword evidence="4" id="KW-0227">DNA damage</keyword>
<evidence type="ECO:0000256" key="11">
    <source>
        <dbReference type="ARBA" id="ARBA00023268"/>
    </source>
</evidence>